<dbReference type="Pfam" id="PF01872">
    <property type="entry name" value="RibD_C"/>
    <property type="match status" value="1"/>
</dbReference>
<dbReference type="InterPro" id="IPR024072">
    <property type="entry name" value="DHFR-like_dom_sf"/>
</dbReference>
<evidence type="ECO:0000313" key="3">
    <source>
        <dbReference type="Proteomes" id="UP000013968"/>
    </source>
</evidence>
<keyword evidence="3" id="KW-1185">Reference proteome</keyword>
<dbReference type="Gene3D" id="3.40.430.10">
    <property type="entry name" value="Dihydrofolate Reductase, subunit A"/>
    <property type="match status" value="1"/>
</dbReference>
<proteinExistence type="predicted"/>
<name>R4SXL7_9PSEU</name>
<reference evidence="2 3" key="1">
    <citation type="journal article" date="2013" name="BMC Genomics">
        <title>ContigScape: a Cytoscape plugin facilitating microbial genome gap closing.</title>
        <authorList>
            <person name="Tang B."/>
            <person name="Wang Q."/>
            <person name="Yang M."/>
            <person name="Xie F."/>
            <person name="Zhu Y."/>
            <person name="Zhuo Y."/>
            <person name="Wang S."/>
            <person name="Gao H."/>
            <person name="Ding X."/>
            <person name="Zhang L."/>
            <person name="Zhao G."/>
            <person name="Zheng H."/>
        </authorList>
    </citation>
    <scope>NUCLEOTIDE SEQUENCE [LARGE SCALE GENOMIC DNA]</scope>
    <source>
        <strain evidence="2 3">HCCB10007</strain>
    </source>
</reference>
<organism evidence="2 3">
    <name type="scientific">Amycolatopsis keratiniphila</name>
    <dbReference type="NCBI Taxonomy" id="129921"/>
    <lineage>
        <taxon>Bacteria</taxon>
        <taxon>Bacillati</taxon>
        <taxon>Actinomycetota</taxon>
        <taxon>Actinomycetes</taxon>
        <taxon>Pseudonocardiales</taxon>
        <taxon>Pseudonocardiaceae</taxon>
        <taxon>Amycolatopsis</taxon>
        <taxon>Amycolatopsis japonica group</taxon>
    </lineage>
</organism>
<gene>
    <name evidence="2" type="ORF">AORI_4696</name>
</gene>
<dbReference type="HOGENOM" id="CLU_043966_3_1_11"/>
<feature type="domain" description="Bacterial bifunctional deaminase-reductase C-terminal" evidence="1">
    <location>
        <begin position="2"/>
        <end position="173"/>
    </location>
</feature>
<dbReference type="SUPFAM" id="SSF53597">
    <property type="entry name" value="Dihydrofolate reductase-like"/>
    <property type="match status" value="1"/>
</dbReference>
<evidence type="ECO:0000259" key="1">
    <source>
        <dbReference type="Pfam" id="PF01872"/>
    </source>
</evidence>
<dbReference type="InterPro" id="IPR002734">
    <property type="entry name" value="RibDG_C"/>
</dbReference>
<dbReference type="EMBL" id="CP003410">
    <property type="protein sequence ID" value="AGM07280.1"/>
    <property type="molecule type" value="Genomic_DNA"/>
</dbReference>
<protein>
    <submittedName>
        <fullName evidence="2">Bifunctional deaminase-reductase domain-containing protein</fullName>
    </submittedName>
</protein>
<accession>R4SXL7</accession>
<dbReference type="PATRIC" id="fig|1156913.3.peg.4775"/>
<dbReference type="RefSeq" id="WP_016335028.1">
    <property type="nucleotide sequence ID" value="NC_021252.1"/>
</dbReference>
<sequence>MPKVATQASVSLDGFIAGPENGGFEYLFAWCRAGDVEVPTASPGRSYKVSEASAGYVRDMIHGYGALVVGRNQFDGMDGWGGQHPMRVQVFVVTHSVPEGWAPESAEFVFVTEGGVKAAVERAKAVAGDKNIGVGPGVVAREALEEGLLDEIRIDLVPFMLGEGVRFVDTLGAAPLEFGDPQVIQGKKVTHLVYPVTAGAAGAR</sequence>
<dbReference type="KEGG" id="aoi:AORI_4696"/>
<dbReference type="Proteomes" id="UP000013968">
    <property type="component" value="Chromosome"/>
</dbReference>
<dbReference type="GO" id="GO:0008703">
    <property type="term" value="F:5-amino-6-(5-phosphoribosylamino)uracil reductase activity"/>
    <property type="evidence" value="ECO:0007669"/>
    <property type="project" value="InterPro"/>
</dbReference>
<dbReference type="AlphaFoldDB" id="R4SXL7"/>
<dbReference type="GO" id="GO:0009231">
    <property type="term" value="P:riboflavin biosynthetic process"/>
    <property type="evidence" value="ECO:0007669"/>
    <property type="project" value="InterPro"/>
</dbReference>
<evidence type="ECO:0000313" key="2">
    <source>
        <dbReference type="EMBL" id="AGM07280.1"/>
    </source>
</evidence>